<dbReference type="RefSeq" id="YP_009163838.1">
    <property type="nucleotide sequence ID" value="NC_027778.1"/>
</dbReference>
<sequence length="115" mass="12827">MTGAVNTICPKCPGQFLMFSLHVTHSSCDEHDDPSSSASSPLHKNGPIFVSYNAPDSRLNDALFISTTDVFSTSSLEYIPNVNVLMSIVLQFQQQFFYYKGRLLAFQYLHSTPIT</sequence>
<proteinExistence type="predicted"/>
<gene>
    <name evidence="1" type="ORF">SDDV_077</name>
</gene>
<reference evidence="1 2" key="1">
    <citation type="journal article" date="2015" name="PLoS Pathog.">
        <title>A Novel Virus Causes Scale Drop Disease in Lates calcarifer.</title>
        <authorList>
            <person name="de Groof A."/>
            <person name="Guelen L."/>
            <person name="Deijs M."/>
            <person name="van der Wal Y."/>
            <person name="Miyata M."/>
            <person name="Ng K.S."/>
            <person name="van Grinsven L."/>
            <person name="Simmelink B."/>
            <person name="Biermann Y."/>
            <person name="Grisez L."/>
            <person name="van Lent J."/>
            <person name="de Ronde A."/>
            <person name="Chang S.F."/>
            <person name="Schrier C."/>
            <person name="van der Hoek L."/>
        </authorList>
    </citation>
    <scope>NUCLEOTIDE SEQUENCE [LARGE SCALE GENOMIC DNA]</scope>
    <source>
        <strain evidence="1">C4575</strain>
    </source>
</reference>
<keyword evidence="2" id="KW-1185">Reference proteome</keyword>
<dbReference type="EMBL" id="KR139659">
    <property type="protein sequence ID" value="AKU37492.1"/>
    <property type="molecule type" value="Genomic_DNA"/>
</dbReference>
<dbReference type="KEGG" id="vg:25479126"/>
<organism evidence="1 2">
    <name type="scientific">Scale drop disease virus</name>
    <dbReference type="NCBI Taxonomy" id="1697349"/>
    <lineage>
        <taxon>Viruses</taxon>
        <taxon>Varidnaviria</taxon>
        <taxon>Bamfordvirae</taxon>
        <taxon>Nucleocytoviricota</taxon>
        <taxon>Megaviricetes</taxon>
        <taxon>Pimascovirales</taxon>
        <taxon>Pimascovirales incertae sedis</taxon>
        <taxon>Iridoviridae</taxon>
        <taxon>Alphairidovirinae</taxon>
        <taxon>Megalocytivirus</taxon>
        <taxon>Megalocytivirus lates1</taxon>
    </lineage>
</organism>
<accession>A0A0K1L694</accession>
<dbReference type="GeneID" id="25479126"/>
<evidence type="ECO:0000313" key="2">
    <source>
        <dbReference type="Proteomes" id="UP000201485"/>
    </source>
</evidence>
<dbReference type="Proteomes" id="UP000201485">
    <property type="component" value="Segment"/>
</dbReference>
<name>A0A0K1L694_9VIRU</name>
<evidence type="ECO:0000313" key="1">
    <source>
        <dbReference type="EMBL" id="AKU37492.1"/>
    </source>
</evidence>
<protein>
    <submittedName>
        <fullName evidence="1">ORF_077R</fullName>
    </submittedName>
</protein>